<dbReference type="Proteomes" id="UP000279833">
    <property type="component" value="Unassembled WGS sequence"/>
</dbReference>
<sequence length="128" mass="15537">MHHAYVHMYTVNQCLNRSTYHTIYPSHMIYYILVGKLFYMEVLQHHHHMKVMDRPHGVHTVEIHRADNRLLYYINHLLLYLGFSNITMLNVGNHHYNPFHRMNNKIPDFLHLKMAYASLLILYKYDQT</sequence>
<keyword evidence="1" id="KW-0812">Transmembrane</keyword>
<gene>
    <name evidence="2" type="ORF">SCUD_LOCUS2874</name>
</gene>
<feature type="transmembrane region" description="Helical" evidence="1">
    <location>
        <begin position="70"/>
        <end position="89"/>
    </location>
</feature>
<name>A0A183JJJ7_9TREM</name>
<evidence type="ECO:0000313" key="2">
    <source>
        <dbReference type="EMBL" id="VDO77511.1"/>
    </source>
</evidence>
<evidence type="ECO:0000313" key="4">
    <source>
        <dbReference type="WBParaSite" id="SCUD_0000287301-mRNA-1"/>
    </source>
</evidence>
<proteinExistence type="predicted"/>
<dbReference type="WBParaSite" id="SCUD_0000287301-mRNA-1">
    <property type="protein sequence ID" value="SCUD_0000287301-mRNA-1"/>
    <property type="gene ID" value="SCUD_0000287301"/>
</dbReference>
<reference evidence="2 3" key="2">
    <citation type="submission" date="2018-11" db="EMBL/GenBank/DDBJ databases">
        <authorList>
            <consortium name="Pathogen Informatics"/>
        </authorList>
    </citation>
    <scope>NUCLEOTIDE SEQUENCE [LARGE SCALE GENOMIC DNA]</scope>
    <source>
        <strain evidence="2">Dakar</strain>
        <strain evidence="3">Dakar, Senegal</strain>
    </source>
</reference>
<reference evidence="4" key="1">
    <citation type="submission" date="2016-06" db="UniProtKB">
        <authorList>
            <consortium name="WormBaseParasite"/>
        </authorList>
    </citation>
    <scope>IDENTIFICATION</scope>
</reference>
<evidence type="ECO:0000256" key="1">
    <source>
        <dbReference type="SAM" id="Phobius"/>
    </source>
</evidence>
<keyword evidence="1" id="KW-1133">Transmembrane helix</keyword>
<accession>A0A183JJJ7</accession>
<protein>
    <submittedName>
        <fullName evidence="4">Ovule protein</fullName>
    </submittedName>
</protein>
<keyword evidence="3" id="KW-1185">Reference proteome</keyword>
<dbReference type="AlphaFoldDB" id="A0A183JJJ7"/>
<keyword evidence="1" id="KW-0472">Membrane</keyword>
<organism evidence="4">
    <name type="scientific">Schistosoma curassoni</name>
    <dbReference type="NCBI Taxonomy" id="6186"/>
    <lineage>
        <taxon>Eukaryota</taxon>
        <taxon>Metazoa</taxon>
        <taxon>Spiralia</taxon>
        <taxon>Lophotrochozoa</taxon>
        <taxon>Platyhelminthes</taxon>
        <taxon>Trematoda</taxon>
        <taxon>Digenea</taxon>
        <taxon>Strigeidida</taxon>
        <taxon>Schistosomatoidea</taxon>
        <taxon>Schistosomatidae</taxon>
        <taxon>Schistosoma</taxon>
    </lineage>
</organism>
<dbReference type="EMBL" id="UZAK01002975">
    <property type="protein sequence ID" value="VDO77511.1"/>
    <property type="molecule type" value="Genomic_DNA"/>
</dbReference>
<evidence type="ECO:0000313" key="3">
    <source>
        <dbReference type="Proteomes" id="UP000279833"/>
    </source>
</evidence>